<dbReference type="Gene3D" id="3.40.50.1820">
    <property type="entry name" value="alpha/beta hydrolase"/>
    <property type="match status" value="1"/>
</dbReference>
<organism evidence="3 4">
    <name type="scientific">Cichlidogyrus casuarinus</name>
    <dbReference type="NCBI Taxonomy" id="1844966"/>
    <lineage>
        <taxon>Eukaryota</taxon>
        <taxon>Metazoa</taxon>
        <taxon>Spiralia</taxon>
        <taxon>Lophotrochozoa</taxon>
        <taxon>Platyhelminthes</taxon>
        <taxon>Monogenea</taxon>
        <taxon>Monopisthocotylea</taxon>
        <taxon>Dactylogyridea</taxon>
        <taxon>Ancyrocephalidae</taxon>
        <taxon>Cichlidogyrus</taxon>
    </lineage>
</organism>
<protein>
    <recommendedName>
        <fullName evidence="5">AB hydrolase-1 domain-containing protein</fullName>
    </recommendedName>
</protein>
<dbReference type="InterPro" id="IPR000073">
    <property type="entry name" value="AB_hydrolase_1"/>
</dbReference>
<reference evidence="3 4" key="1">
    <citation type="submission" date="2024-11" db="EMBL/GenBank/DDBJ databases">
        <title>Adaptive evolution of stress response genes in parasites aligns with host niche diversity.</title>
        <authorList>
            <person name="Hahn C."/>
            <person name="Resl P."/>
        </authorList>
    </citation>
    <scope>NUCLEOTIDE SEQUENCE [LARGE SCALE GENOMIC DNA]</scope>
    <source>
        <strain evidence="3">EGGRZ-B1_66</strain>
        <tissue evidence="3">Body</tissue>
    </source>
</reference>
<evidence type="ECO:0000259" key="1">
    <source>
        <dbReference type="Pfam" id="PF00561"/>
    </source>
</evidence>
<feature type="domain" description="Phosphatidylserine Lipase ABHD16 N-terminal" evidence="2">
    <location>
        <begin position="14"/>
        <end position="66"/>
    </location>
</feature>
<accession>A0ABD2QGQ5</accession>
<dbReference type="Pfam" id="PF22990">
    <property type="entry name" value="ABHD16_N"/>
    <property type="match status" value="1"/>
</dbReference>
<evidence type="ECO:0008006" key="5">
    <source>
        <dbReference type="Google" id="ProtNLM"/>
    </source>
</evidence>
<comment type="caution">
    <text evidence="3">The sequence shown here is derived from an EMBL/GenBank/DDBJ whole genome shotgun (WGS) entry which is preliminary data.</text>
</comment>
<dbReference type="Proteomes" id="UP001626550">
    <property type="component" value="Unassembled WGS sequence"/>
</dbReference>
<evidence type="ECO:0000313" key="4">
    <source>
        <dbReference type="Proteomes" id="UP001626550"/>
    </source>
</evidence>
<dbReference type="AlphaFoldDB" id="A0ABD2QGQ5"/>
<dbReference type="PANTHER" id="PTHR12277:SF72">
    <property type="entry name" value="BAT5L PROTEIN"/>
    <property type="match status" value="1"/>
</dbReference>
<sequence>MNTPGSAIFYTKGLLGGLAVYFMLLCFRGICRASNPEYVTFINYHSDAVLELNYASNVELMKYTFDDRWLPVYSLKDHRNLSKWVDVPRRETWYCTYITPISYILAHTIGIKLSYPGTLSFIQQSTLSFRVQARNELASQYGLERVGLVTRFSEFVDALQADRRNANDPDSIGNKLFICCEGNAGYPEIGTINVPLKVGYSILGWNHPGFGSSTGLPFPKHEKAAVEALYMYATDELKFRPQDIYFLGWSIGGYTVTWAAMNYPKIAGIILDATFDNIDELARGVMPAIFYPLVLSTVRQHLDLNNLDQLKRFSGPVFIIRRSHDEIICSRERTRSSNRGNVLLMELLRQRFPNLFEIEAETALMKYLEHSPADNRNQRLFESFSINEVTCQDEIDQFFSTNSKFPSQFGNGFEAKKKAAMLLYLARKYFAESKGSHCSPLDEEVFRLPWSERDNSQ</sequence>
<dbReference type="PANTHER" id="PTHR12277">
    <property type="entry name" value="ALPHA/BETA HYDROLASE DOMAIN-CONTAINING PROTEIN"/>
    <property type="match status" value="1"/>
</dbReference>
<name>A0ABD2QGQ5_9PLAT</name>
<dbReference type="EMBL" id="JBJKFK010000211">
    <property type="protein sequence ID" value="KAL3318723.1"/>
    <property type="molecule type" value="Genomic_DNA"/>
</dbReference>
<gene>
    <name evidence="3" type="ORF">Ciccas_002622</name>
</gene>
<dbReference type="InterPro" id="IPR054518">
    <property type="entry name" value="ABHD16_N"/>
</dbReference>
<evidence type="ECO:0000259" key="2">
    <source>
        <dbReference type="Pfam" id="PF22990"/>
    </source>
</evidence>
<dbReference type="InterPro" id="IPR029058">
    <property type="entry name" value="AB_hydrolase_fold"/>
</dbReference>
<proteinExistence type="predicted"/>
<dbReference type="Pfam" id="PF00561">
    <property type="entry name" value="Abhydrolase_1"/>
    <property type="match status" value="1"/>
</dbReference>
<dbReference type="SUPFAM" id="SSF53474">
    <property type="entry name" value="alpha/beta-Hydrolases"/>
    <property type="match status" value="1"/>
</dbReference>
<feature type="domain" description="AB hydrolase-1" evidence="1">
    <location>
        <begin position="176"/>
        <end position="288"/>
    </location>
</feature>
<evidence type="ECO:0000313" key="3">
    <source>
        <dbReference type="EMBL" id="KAL3318723.1"/>
    </source>
</evidence>
<keyword evidence="4" id="KW-1185">Reference proteome</keyword>